<dbReference type="Pfam" id="PF01614">
    <property type="entry name" value="IclR_C"/>
    <property type="match status" value="1"/>
</dbReference>
<evidence type="ECO:0000256" key="2">
    <source>
        <dbReference type="ARBA" id="ARBA00023125"/>
    </source>
</evidence>
<dbReference type="AlphaFoldDB" id="A0A163YRT3"/>
<evidence type="ECO:0000313" key="6">
    <source>
        <dbReference type="Proteomes" id="UP000076574"/>
    </source>
</evidence>
<dbReference type="PANTHER" id="PTHR30136:SF24">
    <property type="entry name" value="HTH-TYPE TRANSCRIPTIONAL REPRESSOR ALLR"/>
    <property type="match status" value="1"/>
</dbReference>
<evidence type="ECO:0000256" key="3">
    <source>
        <dbReference type="ARBA" id="ARBA00023163"/>
    </source>
</evidence>
<dbReference type="GO" id="GO:0045892">
    <property type="term" value="P:negative regulation of DNA-templated transcription"/>
    <property type="evidence" value="ECO:0007669"/>
    <property type="project" value="TreeGrafter"/>
</dbReference>
<comment type="caution">
    <text evidence="5">The sequence shown here is derived from an EMBL/GenBank/DDBJ whole genome shotgun (WGS) entry which is preliminary data.</text>
</comment>
<dbReference type="PROSITE" id="PS51078">
    <property type="entry name" value="ICLR_ED"/>
    <property type="match status" value="1"/>
</dbReference>
<sequence length="272" mass="29732">MEVPLAIKRAATASKRVDQTDRPAAADGSSRKILRALLAFSTDRPRHSAESLSEQIGVPLSSTYRYIGILREADLIDEDGRGSFVLAPRVIGLAQAARAGTDLASIARPFMKRVSQEVGETIILLRRSADRAVCIERAESSSRIRLTFEVGTALPLHRGAGPKMLLAHMPEAECETILDDAVRRDPGFAPHRRLLVRELAMIREQGWSESRAEITPHVYAVSVPIRDSNGVIAAISFVTPAFRTPKASQIKLREHLQHAATDISKAYAAVSL</sequence>
<evidence type="ECO:0000313" key="5">
    <source>
        <dbReference type="EMBL" id="KZD22484.1"/>
    </source>
</evidence>
<dbReference type="Pfam" id="PF09339">
    <property type="entry name" value="HTH_IclR"/>
    <property type="match status" value="1"/>
</dbReference>
<keyword evidence="6" id="KW-1185">Reference proteome</keyword>
<dbReference type="InterPro" id="IPR050707">
    <property type="entry name" value="HTH_MetabolicPath_Reg"/>
</dbReference>
<proteinExistence type="predicted"/>
<dbReference type="SUPFAM" id="SSF46785">
    <property type="entry name" value="Winged helix' DNA-binding domain"/>
    <property type="match status" value="1"/>
</dbReference>
<accession>A0A163YRT3</accession>
<dbReference type="SMART" id="SM00346">
    <property type="entry name" value="HTH_ICLR"/>
    <property type="match status" value="1"/>
</dbReference>
<dbReference type="InterPro" id="IPR029016">
    <property type="entry name" value="GAF-like_dom_sf"/>
</dbReference>
<organism evidence="5 6">
    <name type="scientific">Tardiphaga robiniae</name>
    <dbReference type="NCBI Taxonomy" id="943830"/>
    <lineage>
        <taxon>Bacteria</taxon>
        <taxon>Pseudomonadati</taxon>
        <taxon>Pseudomonadota</taxon>
        <taxon>Alphaproteobacteria</taxon>
        <taxon>Hyphomicrobiales</taxon>
        <taxon>Nitrobacteraceae</taxon>
        <taxon>Tardiphaga</taxon>
    </lineage>
</organism>
<dbReference type="InterPro" id="IPR014757">
    <property type="entry name" value="Tscrpt_reg_IclR_C"/>
</dbReference>
<keyword evidence="1" id="KW-0805">Transcription regulation</keyword>
<keyword evidence="2" id="KW-0238">DNA-binding</keyword>
<dbReference type="PANTHER" id="PTHR30136">
    <property type="entry name" value="HELIX-TURN-HELIX TRANSCRIPTIONAL REGULATOR, ICLR FAMILY"/>
    <property type="match status" value="1"/>
</dbReference>
<dbReference type="STRING" id="943830.A4A58_10720"/>
<evidence type="ECO:0000259" key="4">
    <source>
        <dbReference type="PROSITE" id="PS51078"/>
    </source>
</evidence>
<dbReference type="Proteomes" id="UP000076574">
    <property type="component" value="Unassembled WGS sequence"/>
</dbReference>
<dbReference type="InterPro" id="IPR005471">
    <property type="entry name" value="Tscrpt_reg_IclR_N"/>
</dbReference>
<dbReference type="Gene3D" id="1.10.10.10">
    <property type="entry name" value="Winged helix-like DNA-binding domain superfamily/Winged helix DNA-binding domain"/>
    <property type="match status" value="1"/>
</dbReference>
<dbReference type="SUPFAM" id="SSF55781">
    <property type="entry name" value="GAF domain-like"/>
    <property type="match status" value="1"/>
</dbReference>
<keyword evidence="3" id="KW-0804">Transcription</keyword>
<dbReference type="InterPro" id="IPR036388">
    <property type="entry name" value="WH-like_DNA-bd_sf"/>
</dbReference>
<dbReference type="GO" id="GO:0003677">
    <property type="term" value="F:DNA binding"/>
    <property type="evidence" value="ECO:0007669"/>
    <property type="project" value="UniProtKB-KW"/>
</dbReference>
<dbReference type="GO" id="GO:0003700">
    <property type="term" value="F:DNA-binding transcription factor activity"/>
    <property type="evidence" value="ECO:0007669"/>
    <property type="project" value="TreeGrafter"/>
</dbReference>
<dbReference type="Gene3D" id="3.30.450.40">
    <property type="match status" value="1"/>
</dbReference>
<name>A0A163YRT3_9BRAD</name>
<feature type="domain" description="IclR-ED" evidence="4">
    <location>
        <begin position="89"/>
        <end position="269"/>
    </location>
</feature>
<gene>
    <name evidence="5" type="ORF">A4A58_10720</name>
</gene>
<dbReference type="InterPro" id="IPR036390">
    <property type="entry name" value="WH_DNA-bd_sf"/>
</dbReference>
<reference evidence="5 6" key="1">
    <citation type="submission" date="2016-03" db="EMBL/GenBank/DDBJ databases">
        <title>Microsymbionts genomes from the relict species Vavilovia formosa (Stev.) Fed.</title>
        <authorList>
            <person name="Kopat V."/>
            <person name="Chirak E."/>
            <person name="Kimeklis A."/>
            <person name="Andronov E."/>
        </authorList>
    </citation>
    <scope>NUCLEOTIDE SEQUENCE [LARGE SCALE GENOMIC DNA]</scope>
    <source>
        <strain evidence="5 6">Vaf07</strain>
    </source>
</reference>
<evidence type="ECO:0000256" key="1">
    <source>
        <dbReference type="ARBA" id="ARBA00023015"/>
    </source>
</evidence>
<protein>
    <recommendedName>
        <fullName evidence="4">IclR-ED domain-containing protein</fullName>
    </recommendedName>
</protein>
<dbReference type="EMBL" id="LVYV01000023">
    <property type="protein sequence ID" value="KZD22484.1"/>
    <property type="molecule type" value="Genomic_DNA"/>
</dbReference>